<name>S3VIK3_9LEPT</name>
<sequence>MSYRSTSTQIDFKMMRSIIVFIGIRFPELMKRQFSSEEFIVQKCAASRG</sequence>
<proteinExistence type="predicted"/>
<dbReference type="EMBL" id="AKWZ02000001">
    <property type="protein sequence ID" value="EPG76315.1"/>
    <property type="molecule type" value="Genomic_DNA"/>
</dbReference>
<keyword evidence="2" id="KW-1185">Reference proteome</keyword>
<reference evidence="1" key="1">
    <citation type="submission" date="2013-04" db="EMBL/GenBank/DDBJ databases">
        <authorList>
            <person name="Harkins D.M."/>
            <person name="Durkin A.S."/>
            <person name="Selengut J.D."/>
            <person name="Sanka R."/>
            <person name="DePew J."/>
            <person name="Purushe J."/>
            <person name="Ahmed A."/>
            <person name="van der Linden H."/>
            <person name="Goris M.G.A."/>
            <person name="Hartskeerl R.A."/>
            <person name="Vinetz J.M."/>
            <person name="Sutton G.G."/>
            <person name="Nelson W.C."/>
            <person name="Fouts D.E."/>
        </authorList>
    </citation>
    <scope>NUCLEOTIDE SEQUENCE [LARGE SCALE GENOMIC DNA]</scope>
    <source>
        <strain evidence="1">BUT 6</strain>
    </source>
</reference>
<organism evidence="1 2">
    <name type="scientific">Leptospira fainei serovar Hurstbridge str. BUT 6</name>
    <dbReference type="NCBI Taxonomy" id="1193011"/>
    <lineage>
        <taxon>Bacteria</taxon>
        <taxon>Pseudomonadati</taxon>
        <taxon>Spirochaetota</taxon>
        <taxon>Spirochaetia</taxon>
        <taxon>Leptospirales</taxon>
        <taxon>Leptospiraceae</taxon>
        <taxon>Leptospira</taxon>
    </lineage>
</organism>
<comment type="caution">
    <text evidence="1">The sequence shown here is derived from an EMBL/GenBank/DDBJ whole genome shotgun (WGS) entry which is preliminary data.</text>
</comment>
<accession>S3VIK3</accession>
<evidence type="ECO:0000313" key="2">
    <source>
        <dbReference type="Proteomes" id="UP000014540"/>
    </source>
</evidence>
<gene>
    <name evidence="1" type="ORF">LEP1GSC058_1386</name>
</gene>
<dbReference type="Proteomes" id="UP000014540">
    <property type="component" value="Unassembled WGS sequence"/>
</dbReference>
<dbReference type="AlphaFoldDB" id="S3VIK3"/>
<protein>
    <submittedName>
        <fullName evidence="1">Uncharacterized protein</fullName>
    </submittedName>
</protein>
<evidence type="ECO:0000313" key="1">
    <source>
        <dbReference type="EMBL" id="EPG76315.1"/>
    </source>
</evidence>